<feature type="transmembrane region" description="Helical" evidence="10">
    <location>
        <begin position="50"/>
        <end position="71"/>
    </location>
</feature>
<evidence type="ECO:0000256" key="5">
    <source>
        <dbReference type="ARBA" id="ARBA00023040"/>
    </source>
</evidence>
<dbReference type="Proteomes" id="UP001476798">
    <property type="component" value="Unassembled WGS sequence"/>
</dbReference>
<evidence type="ECO:0000256" key="3">
    <source>
        <dbReference type="ARBA" id="ARBA00022692"/>
    </source>
</evidence>
<evidence type="ECO:0000256" key="8">
    <source>
        <dbReference type="ARBA" id="ARBA00023224"/>
    </source>
</evidence>
<feature type="transmembrane region" description="Helical" evidence="10">
    <location>
        <begin position="298"/>
        <end position="321"/>
    </location>
</feature>
<keyword evidence="7 9" id="KW-0675">Receptor</keyword>
<dbReference type="EMBL" id="JAHRIO010015678">
    <property type="protein sequence ID" value="MEQ2163601.1"/>
    <property type="molecule type" value="Genomic_DNA"/>
</dbReference>
<evidence type="ECO:0000256" key="1">
    <source>
        <dbReference type="ARBA" id="ARBA00004651"/>
    </source>
</evidence>
<keyword evidence="6 10" id="KW-0472">Membrane</keyword>
<evidence type="ECO:0000256" key="4">
    <source>
        <dbReference type="ARBA" id="ARBA00022989"/>
    </source>
</evidence>
<organism evidence="12 13">
    <name type="scientific">Goodea atripinnis</name>
    <dbReference type="NCBI Taxonomy" id="208336"/>
    <lineage>
        <taxon>Eukaryota</taxon>
        <taxon>Metazoa</taxon>
        <taxon>Chordata</taxon>
        <taxon>Craniata</taxon>
        <taxon>Vertebrata</taxon>
        <taxon>Euteleostomi</taxon>
        <taxon>Actinopterygii</taxon>
        <taxon>Neopterygii</taxon>
        <taxon>Teleostei</taxon>
        <taxon>Neoteleostei</taxon>
        <taxon>Acanthomorphata</taxon>
        <taxon>Ovalentaria</taxon>
        <taxon>Atherinomorphae</taxon>
        <taxon>Cyprinodontiformes</taxon>
        <taxon>Goodeidae</taxon>
        <taxon>Goodea</taxon>
    </lineage>
</organism>
<comment type="similarity">
    <text evidence="9">Belongs to the G-protein coupled receptor 1 family.</text>
</comment>
<evidence type="ECO:0000313" key="13">
    <source>
        <dbReference type="Proteomes" id="UP001476798"/>
    </source>
</evidence>
<dbReference type="InterPro" id="IPR050119">
    <property type="entry name" value="CCR1-9-like"/>
</dbReference>
<gene>
    <name evidence="12" type="ORF">GOODEAATRI_031924</name>
</gene>
<dbReference type="InterPro" id="IPR017452">
    <property type="entry name" value="GPCR_Rhodpsn_7TM"/>
</dbReference>
<dbReference type="PANTHER" id="PTHR10489:SF922">
    <property type="entry name" value="C-C CHEMOKINE RECEPTOR FAMILY-LIKE-RELATED"/>
    <property type="match status" value="1"/>
</dbReference>
<evidence type="ECO:0000259" key="11">
    <source>
        <dbReference type="PROSITE" id="PS50262"/>
    </source>
</evidence>
<reference evidence="12 13" key="1">
    <citation type="submission" date="2021-06" db="EMBL/GenBank/DDBJ databases">
        <authorList>
            <person name="Palmer J.M."/>
        </authorList>
    </citation>
    <scope>NUCLEOTIDE SEQUENCE [LARGE SCALE GENOMIC DNA]</scope>
    <source>
        <strain evidence="12 13">GA_2019</strain>
        <tissue evidence="12">Muscle</tissue>
    </source>
</reference>
<accession>A0ABV0MXL2</accession>
<comment type="caution">
    <text evidence="12">The sequence shown here is derived from an EMBL/GenBank/DDBJ whole genome shotgun (WGS) entry which is preliminary data.</text>
</comment>
<sequence length="365" mass="42264">MDDDDYQYQLFLKLMNETDDTTDPSYVVSKTVQLCAKKTVNQFGAKLIPVFYYVNFLLSYLGNGLVLLIIYKYEKLTTVANIFLMNLVFSNILFASSLPFWATYHLSEWIFGQALCKIVSSAYFIGFYSSILFLTLMTFDRYLAVVHALAAAKSRKRTYAIISSIGVWCISIAASVKELVLRNVWKNPLDGLMCEESGLSASSMERWRLYSYYQQFLIFFLLPLVIVMYCYTRITVRILSTRIREKCRAIKLIFVIIFTFFACWTPYNIVSLLRAIQISASKTDMEEELCSDSRNLDYAFYVTRNIAYLYCCISPMFYTFLGKKFQSHFSKLVAKNIPCLSRHISLNSQSTRSTSQRAPHSVYDY</sequence>
<keyword evidence="4 10" id="KW-1133">Transmembrane helix</keyword>
<feature type="transmembrane region" description="Helical" evidence="10">
    <location>
        <begin position="83"/>
        <end position="102"/>
    </location>
</feature>
<dbReference type="PROSITE" id="PS00237">
    <property type="entry name" value="G_PROTEIN_RECEP_F1_1"/>
    <property type="match status" value="1"/>
</dbReference>
<dbReference type="PRINTS" id="PR00237">
    <property type="entry name" value="GPCRRHODOPSN"/>
</dbReference>
<keyword evidence="2" id="KW-1003">Cell membrane</keyword>
<name>A0ABV0MXL2_9TELE</name>
<keyword evidence="3 9" id="KW-0812">Transmembrane</keyword>
<dbReference type="PROSITE" id="PS50262">
    <property type="entry name" value="G_PROTEIN_RECEP_F1_2"/>
    <property type="match status" value="1"/>
</dbReference>
<protein>
    <recommendedName>
        <fullName evidence="11">G-protein coupled receptors family 1 profile domain-containing protein</fullName>
    </recommendedName>
</protein>
<dbReference type="Gene3D" id="1.20.1070.10">
    <property type="entry name" value="Rhodopsin 7-helix transmembrane proteins"/>
    <property type="match status" value="1"/>
</dbReference>
<keyword evidence="5 9" id="KW-0297">G-protein coupled receptor</keyword>
<evidence type="ECO:0000313" key="12">
    <source>
        <dbReference type="EMBL" id="MEQ2163601.1"/>
    </source>
</evidence>
<feature type="transmembrane region" description="Helical" evidence="10">
    <location>
        <begin position="252"/>
        <end position="278"/>
    </location>
</feature>
<feature type="domain" description="G-protein coupled receptors family 1 profile" evidence="11">
    <location>
        <begin position="62"/>
        <end position="318"/>
    </location>
</feature>
<evidence type="ECO:0000256" key="6">
    <source>
        <dbReference type="ARBA" id="ARBA00023136"/>
    </source>
</evidence>
<evidence type="ECO:0000256" key="7">
    <source>
        <dbReference type="ARBA" id="ARBA00023170"/>
    </source>
</evidence>
<evidence type="ECO:0000256" key="2">
    <source>
        <dbReference type="ARBA" id="ARBA00022475"/>
    </source>
</evidence>
<dbReference type="PRINTS" id="PR00657">
    <property type="entry name" value="CCCHEMOKINER"/>
</dbReference>
<dbReference type="InterPro" id="IPR000276">
    <property type="entry name" value="GPCR_Rhodpsn"/>
</dbReference>
<feature type="transmembrane region" description="Helical" evidence="10">
    <location>
        <begin position="122"/>
        <end position="139"/>
    </location>
</feature>
<keyword evidence="13" id="KW-1185">Reference proteome</keyword>
<feature type="transmembrane region" description="Helical" evidence="10">
    <location>
        <begin position="159"/>
        <end position="176"/>
    </location>
</feature>
<evidence type="ECO:0000256" key="9">
    <source>
        <dbReference type="RuleBase" id="RU000688"/>
    </source>
</evidence>
<comment type="subcellular location">
    <subcellularLocation>
        <location evidence="1">Cell membrane</location>
        <topology evidence="1">Multi-pass membrane protein</topology>
    </subcellularLocation>
</comment>
<dbReference type="InterPro" id="IPR000355">
    <property type="entry name" value="Chemokine_rcpt"/>
</dbReference>
<proteinExistence type="inferred from homology"/>
<dbReference type="PANTHER" id="PTHR10489">
    <property type="entry name" value="CELL ADHESION MOLECULE"/>
    <property type="match status" value="1"/>
</dbReference>
<keyword evidence="8 9" id="KW-0807">Transducer</keyword>
<dbReference type="Pfam" id="PF00001">
    <property type="entry name" value="7tm_1"/>
    <property type="match status" value="1"/>
</dbReference>
<evidence type="ECO:0000256" key="10">
    <source>
        <dbReference type="SAM" id="Phobius"/>
    </source>
</evidence>
<dbReference type="SUPFAM" id="SSF81321">
    <property type="entry name" value="Family A G protein-coupled receptor-like"/>
    <property type="match status" value="1"/>
</dbReference>
<feature type="transmembrane region" description="Helical" evidence="10">
    <location>
        <begin position="212"/>
        <end position="231"/>
    </location>
</feature>